<keyword evidence="3" id="KW-1185">Reference proteome</keyword>
<proteinExistence type="predicted"/>
<evidence type="ECO:0000256" key="1">
    <source>
        <dbReference type="SAM" id="MobiDB-lite"/>
    </source>
</evidence>
<dbReference type="OrthoDB" id="4774874at2759"/>
<evidence type="ECO:0000313" key="2">
    <source>
        <dbReference type="EMBL" id="TRX98845.1"/>
    </source>
</evidence>
<feature type="compositionally biased region" description="Polar residues" evidence="1">
    <location>
        <begin position="1"/>
        <end position="16"/>
    </location>
</feature>
<protein>
    <submittedName>
        <fullName evidence="2">Uncharacterized protein</fullName>
    </submittedName>
</protein>
<gene>
    <name evidence="2" type="ORF">FHL15_000187</name>
</gene>
<feature type="compositionally biased region" description="Polar residues" evidence="1">
    <location>
        <begin position="167"/>
        <end position="184"/>
    </location>
</feature>
<feature type="compositionally biased region" description="Basic residues" evidence="1">
    <location>
        <begin position="277"/>
        <end position="293"/>
    </location>
</feature>
<feature type="compositionally biased region" description="Polar residues" evidence="1">
    <location>
        <begin position="294"/>
        <end position="305"/>
    </location>
</feature>
<sequence>MPSAANHPNGSTSRAWSFTPDHMHTTGFTHEPRRVRLNSRSAIHKPQYSEQHQQYLKDSWEELVESTPRQDAGVAEVRTWVLKVFHRRCHPDPERALNGFQWKGRDLHSQRRYIALRLRFRGEPYGYMIAHDIHDAVKESRKRARKQEKEAKRQIKKAKKTEKKSGSESPRTLIQQPSSRTSTHVRFRDSTPSEDRKRAKKARKEQTVSVNSNHELDTHHLIEEAQPQTIEGSKSKARRKIEKMFAKSPRKTSPKIASTTPWTGEENPFRDPSPSPRRVRTRAKKKAKKKKKATASSGSLNSTQDPFRDPSPMRLVDADDFRLENTD</sequence>
<name>A0A553IF63_9PEZI</name>
<dbReference type="AlphaFoldDB" id="A0A553IF63"/>
<feature type="region of interest" description="Disordered" evidence="1">
    <location>
        <begin position="138"/>
        <end position="327"/>
    </location>
</feature>
<feature type="region of interest" description="Disordered" evidence="1">
    <location>
        <begin position="1"/>
        <end position="30"/>
    </location>
</feature>
<feature type="compositionally biased region" description="Basic and acidic residues" evidence="1">
    <location>
        <begin position="186"/>
        <end position="197"/>
    </location>
</feature>
<feature type="compositionally biased region" description="Basic and acidic residues" evidence="1">
    <location>
        <begin position="316"/>
        <end position="327"/>
    </location>
</feature>
<reference evidence="3" key="1">
    <citation type="submission" date="2019-06" db="EMBL/GenBank/DDBJ databases">
        <title>Draft genome sequence of the griseofulvin-producing fungus Xylaria cubensis strain G536.</title>
        <authorList>
            <person name="Mead M.E."/>
            <person name="Raja H.A."/>
            <person name="Steenwyk J.L."/>
            <person name="Knowles S.L."/>
            <person name="Oberlies N.H."/>
            <person name="Rokas A."/>
        </authorList>
    </citation>
    <scope>NUCLEOTIDE SEQUENCE [LARGE SCALE GENOMIC DNA]</scope>
    <source>
        <strain evidence="3">G536</strain>
    </source>
</reference>
<accession>A0A553IF63</accession>
<organism evidence="2 3">
    <name type="scientific">Xylaria flabelliformis</name>
    <dbReference type="NCBI Taxonomy" id="2512241"/>
    <lineage>
        <taxon>Eukaryota</taxon>
        <taxon>Fungi</taxon>
        <taxon>Dikarya</taxon>
        <taxon>Ascomycota</taxon>
        <taxon>Pezizomycotina</taxon>
        <taxon>Sordariomycetes</taxon>
        <taxon>Xylariomycetidae</taxon>
        <taxon>Xylariales</taxon>
        <taxon>Xylariaceae</taxon>
        <taxon>Xylaria</taxon>
    </lineage>
</organism>
<dbReference type="Proteomes" id="UP000319160">
    <property type="component" value="Unassembled WGS sequence"/>
</dbReference>
<evidence type="ECO:0000313" key="3">
    <source>
        <dbReference type="Proteomes" id="UP000319160"/>
    </source>
</evidence>
<comment type="caution">
    <text evidence="2">The sequence shown here is derived from an EMBL/GenBank/DDBJ whole genome shotgun (WGS) entry which is preliminary data.</text>
</comment>
<feature type="compositionally biased region" description="Basic and acidic residues" evidence="1">
    <location>
        <begin position="214"/>
        <end position="223"/>
    </location>
</feature>
<dbReference type="EMBL" id="VFLP01000001">
    <property type="protein sequence ID" value="TRX98845.1"/>
    <property type="molecule type" value="Genomic_DNA"/>
</dbReference>